<evidence type="ECO:0000259" key="2">
    <source>
        <dbReference type="PROSITE" id="PS50802"/>
    </source>
</evidence>
<sequence length="960" mass="109097">ILVIYLFVELCVGIHFPNEREIEAYLKETTNDFEKDPRNPRFCGIILPPMSFSGQTQDQFLLPKVFLWSPQEQYGYQLVCPVHGSSLRPWQWLNDLSEKKGKRPRMVYDLFGNIFLVQRIYICIQGKMSHKIHAATQDLLKMLPSSVQINFPVLLFQRSGCSKQLIQYVNNEMAQGVNFLKISEGIASLNHGELTRLGLAYETARLEGLTSSQPFNFSNFYTNNLFSFPSNDQLMNIFLQQFALDRNSYISDMKSISGSSISCDHTFKVSRNIGIVVESREDRFLKQFPNLYIVLNERGEILDWRLTKSTAFSEVEDLLTNLKHRLERRQPERQNVIELICIDDCCKNRQKYQSIFRQALIKLDLFHACQRVENLRGHIDKDCLSEIPPGMGTERNEQLHRLLNRSLLSGATRITTELAVAILMILFYNHSKRVSCNRKHICNARVQCVPPISRNVLPLSESTKEVNEWHPFHVNPYSENDSSHDQAHKNDQLTKDVINGSDEILVVADKIEDVCSETVAQGILQAAISNHLILKNFTKGKFNRSFNSADLFLLANTNGLTMHHASMEDEDDNSDPTVRDHFTSLSRNLSGFHLEIDEIPKDGDCAFRSIIRTLSSACGEDYPDLLSHLKHIGLMKSEDEDTAVLRECFVEEILKEDNELLAFLPTQDRYTITQTAHLFKRRGVFDTALGDFVMKVCAEILRVPIMVVTSLTSLPYIPFLPSRPLSSTFIHVPYHYYGAGHYDATKPHDLGTTIDKGTETKADERRGCSCGSKIKSREKLACAVNSWGQKSRCPCVNSGQKCSLDRCKCRNCGNITSNKSKQLKTQCRCGEREKLKSSKVESCTDVQGRNRTKCPCFVNGLGCKNCHYYNCKNIYGEKESSLEKNKDLPTGKRKSGLSSPPSLKRQRGSQFLKENGITNHSGGWSELEGCILDMTESFLYSTSILPSKGNISTLYNYVIQ</sequence>
<protein>
    <recommendedName>
        <fullName evidence="2">OTU domain-containing protein</fullName>
    </recommendedName>
</protein>
<dbReference type="EMBL" id="CALNXK010000008">
    <property type="protein sequence ID" value="CAH3040861.1"/>
    <property type="molecule type" value="Genomic_DNA"/>
</dbReference>
<reference evidence="3 4" key="1">
    <citation type="submission" date="2022-05" db="EMBL/GenBank/DDBJ databases">
        <authorList>
            <consortium name="Genoscope - CEA"/>
            <person name="William W."/>
        </authorList>
    </citation>
    <scope>NUCLEOTIDE SEQUENCE [LARGE SCALE GENOMIC DNA]</scope>
</reference>
<evidence type="ECO:0000256" key="1">
    <source>
        <dbReference type="SAM" id="MobiDB-lite"/>
    </source>
</evidence>
<feature type="domain" description="OTU" evidence="2">
    <location>
        <begin position="594"/>
        <end position="748"/>
    </location>
</feature>
<dbReference type="Gene3D" id="3.90.70.80">
    <property type="match status" value="1"/>
</dbReference>
<name>A0ABN8N1F9_9CNID</name>
<dbReference type="Pfam" id="PF20499">
    <property type="entry name" value="DUF6729"/>
    <property type="match status" value="1"/>
</dbReference>
<feature type="non-terminal residue" evidence="3">
    <location>
        <position position="1"/>
    </location>
</feature>
<proteinExistence type="predicted"/>
<dbReference type="InterPro" id="IPR003323">
    <property type="entry name" value="OTU_dom"/>
</dbReference>
<dbReference type="CDD" id="cd22744">
    <property type="entry name" value="OTU"/>
    <property type="match status" value="1"/>
</dbReference>
<dbReference type="PROSITE" id="PS50802">
    <property type="entry name" value="OTU"/>
    <property type="match status" value="1"/>
</dbReference>
<feature type="non-terminal residue" evidence="3">
    <location>
        <position position="960"/>
    </location>
</feature>
<dbReference type="SUPFAM" id="SSF54001">
    <property type="entry name" value="Cysteine proteinases"/>
    <property type="match status" value="1"/>
</dbReference>
<dbReference type="InterPro" id="IPR038765">
    <property type="entry name" value="Papain-like_cys_pep_sf"/>
</dbReference>
<evidence type="ECO:0000313" key="3">
    <source>
        <dbReference type="EMBL" id="CAH3040861.1"/>
    </source>
</evidence>
<organism evidence="3 4">
    <name type="scientific">Porites lobata</name>
    <dbReference type="NCBI Taxonomy" id="104759"/>
    <lineage>
        <taxon>Eukaryota</taxon>
        <taxon>Metazoa</taxon>
        <taxon>Cnidaria</taxon>
        <taxon>Anthozoa</taxon>
        <taxon>Hexacorallia</taxon>
        <taxon>Scleractinia</taxon>
        <taxon>Fungiina</taxon>
        <taxon>Poritidae</taxon>
        <taxon>Porites</taxon>
    </lineage>
</organism>
<keyword evidence="4" id="KW-1185">Reference proteome</keyword>
<dbReference type="InterPro" id="IPR046616">
    <property type="entry name" value="DUF6729"/>
</dbReference>
<dbReference type="Proteomes" id="UP001159405">
    <property type="component" value="Unassembled WGS sequence"/>
</dbReference>
<feature type="region of interest" description="Disordered" evidence="1">
    <location>
        <begin position="882"/>
        <end position="916"/>
    </location>
</feature>
<comment type="caution">
    <text evidence="3">The sequence shown here is derived from an EMBL/GenBank/DDBJ whole genome shotgun (WGS) entry which is preliminary data.</text>
</comment>
<accession>A0ABN8N1F9</accession>
<gene>
    <name evidence="3" type="ORF">PLOB_00045510</name>
</gene>
<evidence type="ECO:0000313" key="4">
    <source>
        <dbReference type="Proteomes" id="UP001159405"/>
    </source>
</evidence>